<comment type="subcellular location">
    <subcellularLocation>
        <location evidence="1">Membrane</location>
        <topology evidence="1">Multi-pass membrane protein</topology>
    </subcellularLocation>
</comment>
<dbReference type="EMBL" id="BARV01018203">
    <property type="protein sequence ID" value="GAI31493.1"/>
    <property type="molecule type" value="Genomic_DNA"/>
</dbReference>
<proteinExistence type="predicted"/>
<keyword evidence="5 7" id="KW-0472">Membrane</keyword>
<evidence type="ECO:0000256" key="4">
    <source>
        <dbReference type="ARBA" id="ARBA00022989"/>
    </source>
</evidence>
<dbReference type="PROSITE" id="PS50850">
    <property type="entry name" value="MFS"/>
    <property type="match status" value="1"/>
</dbReference>
<dbReference type="InterPro" id="IPR052983">
    <property type="entry name" value="MFS_Riboflavin_Transporter"/>
</dbReference>
<dbReference type="InterPro" id="IPR020846">
    <property type="entry name" value="MFS_dom"/>
</dbReference>
<reference evidence="9" key="1">
    <citation type="journal article" date="2014" name="Front. Microbiol.">
        <title>High frequency of phylogenetically diverse reductive dehalogenase-homologous genes in deep subseafloor sedimentary metagenomes.</title>
        <authorList>
            <person name="Kawai M."/>
            <person name="Futagami T."/>
            <person name="Toyoda A."/>
            <person name="Takaki Y."/>
            <person name="Nishi S."/>
            <person name="Hori S."/>
            <person name="Arai W."/>
            <person name="Tsubouchi T."/>
            <person name="Morono Y."/>
            <person name="Uchiyama I."/>
            <person name="Ito T."/>
            <person name="Fujiyama A."/>
            <person name="Inagaki F."/>
            <person name="Takami H."/>
        </authorList>
    </citation>
    <scope>NUCLEOTIDE SEQUENCE</scope>
    <source>
        <strain evidence="9">Expedition CK06-06</strain>
    </source>
</reference>
<protein>
    <recommendedName>
        <fullName evidence="8">Major facilitator superfamily (MFS) profile domain-containing protein</fullName>
    </recommendedName>
</protein>
<feature type="transmembrane region" description="Helical" evidence="7">
    <location>
        <begin position="175"/>
        <end position="196"/>
    </location>
</feature>
<dbReference type="PANTHER" id="PTHR43385">
    <property type="entry name" value="RIBOFLAVIN TRANSPORTER RIBJ"/>
    <property type="match status" value="1"/>
</dbReference>
<keyword evidence="4 7" id="KW-1133">Transmembrane helix</keyword>
<dbReference type="GO" id="GO:0016020">
    <property type="term" value="C:membrane"/>
    <property type="evidence" value="ECO:0007669"/>
    <property type="project" value="UniProtKB-SubCell"/>
</dbReference>
<evidence type="ECO:0000256" key="1">
    <source>
        <dbReference type="ARBA" id="ARBA00004141"/>
    </source>
</evidence>
<dbReference type="InterPro" id="IPR036259">
    <property type="entry name" value="MFS_trans_sf"/>
</dbReference>
<feature type="transmembrane region" description="Helical" evidence="7">
    <location>
        <begin position="208"/>
        <end position="227"/>
    </location>
</feature>
<name>X1MJR9_9ZZZZ</name>
<gene>
    <name evidence="9" type="ORF">S06H3_30844</name>
</gene>
<sequence>HYGMLPDGADTGERKEDEGVDMETRGAGYASSYQEIEYTFKQAIKTRTFWLLIVAFGVQYIVAGGFNLHIHPFLTDAGLTEAAASAMMGFMIFFTIPSRFFGGLVADRVPKNRIQFLLTVAFLFQVIGLGTYLLFQNIPAAYVLLACHGLSSGAVTPLVIIILGRYFGRKAFGSILGTTVAVLSPLGMLAPVFYGWVFDTTKSYNNAFITGLVLAVIAVVVSCSVRIPKLPGSEAGKLSW</sequence>
<feature type="transmembrane region" description="Helical" evidence="7">
    <location>
        <begin position="114"/>
        <end position="135"/>
    </location>
</feature>
<evidence type="ECO:0000256" key="7">
    <source>
        <dbReference type="SAM" id="Phobius"/>
    </source>
</evidence>
<dbReference type="PANTHER" id="PTHR43385:SF1">
    <property type="entry name" value="RIBOFLAVIN TRANSPORTER RIBJ"/>
    <property type="match status" value="1"/>
</dbReference>
<comment type="caution">
    <text evidence="9">The sequence shown here is derived from an EMBL/GenBank/DDBJ whole genome shotgun (WGS) entry which is preliminary data.</text>
</comment>
<feature type="non-terminal residue" evidence="9">
    <location>
        <position position="1"/>
    </location>
</feature>
<keyword evidence="3 7" id="KW-0812">Transmembrane</keyword>
<evidence type="ECO:0000256" key="6">
    <source>
        <dbReference type="SAM" id="MobiDB-lite"/>
    </source>
</evidence>
<evidence type="ECO:0000259" key="8">
    <source>
        <dbReference type="PROSITE" id="PS50850"/>
    </source>
</evidence>
<accession>X1MJR9</accession>
<evidence type="ECO:0000313" key="9">
    <source>
        <dbReference type="EMBL" id="GAI31493.1"/>
    </source>
</evidence>
<evidence type="ECO:0000256" key="2">
    <source>
        <dbReference type="ARBA" id="ARBA00022448"/>
    </source>
</evidence>
<feature type="transmembrane region" description="Helical" evidence="7">
    <location>
        <begin position="82"/>
        <end position="102"/>
    </location>
</feature>
<organism evidence="9">
    <name type="scientific">marine sediment metagenome</name>
    <dbReference type="NCBI Taxonomy" id="412755"/>
    <lineage>
        <taxon>unclassified sequences</taxon>
        <taxon>metagenomes</taxon>
        <taxon>ecological metagenomes</taxon>
    </lineage>
</organism>
<feature type="region of interest" description="Disordered" evidence="6">
    <location>
        <begin position="1"/>
        <end position="20"/>
    </location>
</feature>
<dbReference type="GO" id="GO:0022857">
    <property type="term" value="F:transmembrane transporter activity"/>
    <property type="evidence" value="ECO:0007669"/>
    <property type="project" value="InterPro"/>
</dbReference>
<feature type="transmembrane region" description="Helical" evidence="7">
    <location>
        <begin position="49"/>
        <end position="70"/>
    </location>
</feature>
<evidence type="ECO:0000256" key="5">
    <source>
        <dbReference type="ARBA" id="ARBA00023136"/>
    </source>
</evidence>
<dbReference type="SUPFAM" id="SSF103473">
    <property type="entry name" value="MFS general substrate transporter"/>
    <property type="match status" value="1"/>
</dbReference>
<dbReference type="AlphaFoldDB" id="X1MJR9"/>
<dbReference type="Gene3D" id="1.20.1250.20">
    <property type="entry name" value="MFS general substrate transporter like domains"/>
    <property type="match status" value="1"/>
</dbReference>
<evidence type="ECO:0000256" key="3">
    <source>
        <dbReference type="ARBA" id="ARBA00022692"/>
    </source>
</evidence>
<feature type="domain" description="Major facilitator superfamily (MFS) profile" evidence="8">
    <location>
        <begin position="43"/>
        <end position="240"/>
    </location>
</feature>
<keyword evidence="2" id="KW-0813">Transport</keyword>
<feature type="transmembrane region" description="Helical" evidence="7">
    <location>
        <begin position="141"/>
        <end position="163"/>
    </location>
</feature>